<gene>
    <name evidence="3" type="ORF">UT76_C0023G0009</name>
</gene>
<organism evidence="3 4">
    <name type="scientific">Candidatus Woesebacteria bacterium GW2011_GWB1_40_12</name>
    <dbReference type="NCBI Taxonomy" id="1618576"/>
    <lineage>
        <taxon>Bacteria</taxon>
        <taxon>Candidatus Woeseibacteriota</taxon>
    </lineage>
</organism>
<feature type="region of interest" description="Disordered" evidence="1">
    <location>
        <begin position="1"/>
        <end position="20"/>
    </location>
</feature>
<sequence>MKSARRQAYRARKQAHTARKSNKDKKGFSFVKLLIPLVLLLVCYLFLKGTTRLWNGKDKVSLVYKGEGGDIEVTVLDPVLSEVTTIVIPGDTQVEVARNYGTFRIKNVWQLGVNEKIKGDLLAETVTQNFLFPVFLWSEKPPGWGSGNLANILNFIFLPGSTNISFGDRLQAGLFVLRVQEIGKSVIDLGKSRFLDKGTLEDGQAGYVLTGPISQRLTIYFTDNVIGDKNIKVKITDATGSPGISEKLGEVLQVIGGKVVSIEKKTVSEDIDCVVTGVSQEAVKKISNLFSCKIGSGETSFDLDIEIGKRFAERF</sequence>
<evidence type="ECO:0000256" key="1">
    <source>
        <dbReference type="SAM" id="MobiDB-lite"/>
    </source>
</evidence>
<dbReference type="AlphaFoldDB" id="A0A0G0QPH0"/>
<evidence type="ECO:0000313" key="3">
    <source>
        <dbReference type="EMBL" id="KKR42319.1"/>
    </source>
</evidence>
<reference evidence="3 4" key="1">
    <citation type="journal article" date="2015" name="Nature">
        <title>rRNA introns, odd ribosomes, and small enigmatic genomes across a large radiation of phyla.</title>
        <authorList>
            <person name="Brown C.T."/>
            <person name="Hug L.A."/>
            <person name="Thomas B.C."/>
            <person name="Sharon I."/>
            <person name="Castelle C.J."/>
            <person name="Singh A."/>
            <person name="Wilkins M.J."/>
            <person name="Williams K.H."/>
            <person name="Banfield J.F."/>
        </authorList>
    </citation>
    <scope>NUCLEOTIDE SEQUENCE [LARGE SCALE GENOMIC DNA]</scope>
</reference>
<feature type="transmembrane region" description="Helical" evidence="2">
    <location>
        <begin position="29"/>
        <end position="47"/>
    </location>
</feature>
<comment type="caution">
    <text evidence="3">The sequence shown here is derived from an EMBL/GenBank/DDBJ whole genome shotgun (WGS) entry which is preliminary data.</text>
</comment>
<name>A0A0G0QPH0_9BACT</name>
<evidence type="ECO:0008006" key="5">
    <source>
        <dbReference type="Google" id="ProtNLM"/>
    </source>
</evidence>
<accession>A0A0G0QPH0</accession>
<evidence type="ECO:0000256" key="2">
    <source>
        <dbReference type="SAM" id="Phobius"/>
    </source>
</evidence>
<dbReference type="EMBL" id="LBYA01000023">
    <property type="protein sequence ID" value="KKR42319.1"/>
    <property type="molecule type" value="Genomic_DNA"/>
</dbReference>
<protein>
    <recommendedName>
        <fullName evidence="5">LytR/CpsA/Psr regulator C-terminal domain-containing protein</fullName>
    </recommendedName>
</protein>
<evidence type="ECO:0000313" key="4">
    <source>
        <dbReference type="Proteomes" id="UP000034215"/>
    </source>
</evidence>
<keyword evidence="2" id="KW-1133">Transmembrane helix</keyword>
<keyword evidence="2" id="KW-0472">Membrane</keyword>
<dbReference type="Proteomes" id="UP000034215">
    <property type="component" value="Unassembled WGS sequence"/>
</dbReference>
<proteinExistence type="predicted"/>
<keyword evidence="2" id="KW-0812">Transmembrane</keyword>